<evidence type="ECO:0000256" key="2">
    <source>
        <dbReference type="ARBA" id="ARBA00008540"/>
    </source>
</evidence>
<dbReference type="GO" id="GO:0015820">
    <property type="term" value="P:L-leucine transport"/>
    <property type="evidence" value="ECO:0007669"/>
    <property type="project" value="TreeGrafter"/>
</dbReference>
<dbReference type="AlphaFoldDB" id="A0A9D2HKB1"/>
<feature type="transmembrane region" description="Helical" evidence="9">
    <location>
        <begin position="81"/>
        <end position="99"/>
    </location>
</feature>
<feature type="transmembrane region" description="Helical" evidence="9">
    <location>
        <begin position="322"/>
        <end position="345"/>
    </location>
</feature>
<evidence type="ECO:0000313" key="10">
    <source>
        <dbReference type="EMBL" id="HJA72417.1"/>
    </source>
</evidence>
<dbReference type="GO" id="GO:0005304">
    <property type="term" value="F:L-valine transmembrane transporter activity"/>
    <property type="evidence" value="ECO:0007669"/>
    <property type="project" value="TreeGrafter"/>
</dbReference>
<feature type="transmembrane region" description="Helical" evidence="9">
    <location>
        <begin position="40"/>
        <end position="60"/>
    </location>
</feature>
<reference evidence="10" key="1">
    <citation type="journal article" date="2021" name="PeerJ">
        <title>Extensive microbial diversity within the chicken gut microbiome revealed by metagenomics and culture.</title>
        <authorList>
            <person name="Gilroy R."/>
            <person name="Ravi A."/>
            <person name="Getino M."/>
            <person name="Pursley I."/>
            <person name="Horton D.L."/>
            <person name="Alikhan N.F."/>
            <person name="Baker D."/>
            <person name="Gharbi K."/>
            <person name="Hall N."/>
            <person name="Watson M."/>
            <person name="Adriaenssens E.M."/>
            <person name="Foster-Nyarko E."/>
            <person name="Jarju S."/>
            <person name="Secka A."/>
            <person name="Antonio M."/>
            <person name="Oren A."/>
            <person name="Chaudhuri R.R."/>
            <person name="La Ragione R."/>
            <person name="Hildebrand F."/>
            <person name="Pallen M.J."/>
        </authorList>
    </citation>
    <scope>NUCLEOTIDE SEQUENCE</scope>
    <source>
        <strain evidence="10">CHK178-16964</strain>
    </source>
</reference>
<dbReference type="GO" id="GO:0015188">
    <property type="term" value="F:L-isoleucine transmembrane transporter activity"/>
    <property type="evidence" value="ECO:0007669"/>
    <property type="project" value="TreeGrafter"/>
</dbReference>
<dbReference type="Gene3D" id="1.20.1740.10">
    <property type="entry name" value="Amino acid/polyamine transporter I"/>
    <property type="match status" value="1"/>
</dbReference>
<evidence type="ECO:0000256" key="8">
    <source>
        <dbReference type="ARBA" id="ARBA00023136"/>
    </source>
</evidence>
<evidence type="ECO:0000256" key="1">
    <source>
        <dbReference type="ARBA" id="ARBA00004651"/>
    </source>
</evidence>
<dbReference type="Pfam" id="PF05525">
    <property type="entry name" value="Branch_AA_trans"/>
    <property type="match status" value="1"/>
</dbReference>
<feature type="transmembrane region" description="Helical" evidence="9">
    <location>
        <begin position="416"/>
        <end position="440"/>
    </location>
</feature>
<evidence type="ECO:0000256" key="7">
    <source>
        <dbReference type="ARBA" id="ARBA00022989"/>
    </source>
</evidence>
<dbReference type="InterPro" id="IPR004685">
    <property type="entry name" value="Brnchd-chn_aa_trnsp_Livcs"/>
</dbReference>
<evidence type="ECO:0000256" key="9">
    <source>
        <dbReference type="RuleBase" id="RU362122"/>
    </source>
</evidence>
<evidence type="ECO:0000256" key="5">
    <source>
        <dbReference type="ARBA" id="ARBA00022692"/>
    </source>
</evidence>
<dbReference type="PANTHER" id="PTHR30588:SF0">
    <property type="entry name" value="BRANCHED-CHAIN AMINO ACID PERMEASE BRNQ"/>
    <property type="match status" value="1"/>
</dbReference>
<keyword evidence="8 9" id="KW-0472">Membrane</keyword>
<evidence type="ECO:0000313" key="11">
    <source>
        <dbReference type="Proteomes" id="UP000823900"/>
    </source>
</evidence>
<dbReference type="GO" id="GO:0015818">
    <property type="term" value="P:isoleucine transport"/>
    <property type="evidence" value="ECO:0007669"/>
    <property type="project" value="TreeGrafter"/>
</dbReference>
<comment type="subcellular location">
    <subcellularLocation>
        <location evidence="1 9">Cell membrane</location>
        <topology evidence="1 9">Multi-pass membrane protein</topology>
    </subcellularLocation>
</comment>
<keyword evidence="6 9" id="KW-0029">Amino-acid transport</keyword>
<feature type="transmembrane region" description="Helical" evidence="9">
    <location>
        <begin position="274"/>
        <end position="296"/>
    </location>
</feature>
<feature type="transmembrane region" description="Helical" evidence="9">
    <location>
        <begin position="351"/>
        <end position="369"/>
    </location>
</feature>
<sequence>MKRLTFREIIVVASMLFGMFFGAGNLIFPASMGQLAGRNIWQASAGFLITGVGLPLLGVAALGISREDGLLGLSSRVGKGYGLFFTCILYLTIGPFFAIPRCATVSYTVGVAGVFPGAGQALGLAVFSLIFFAATLFFSLRPGEILTWIGKVLNPLFLVFLAVLILRALSSPLGDIAEILPSGDYEASAFSTGLLEGYNTMDALAGLAFGIIVVDVIRKLGVEEPKEVAKNTVYAGIFSSLLMALIYLLVTVVGTQSRGMFEASSNGGEALAQIANYYFGRAGAVILAATVTVACLKTSVGLITSCGETFVKIIPKGPSYPVWASGFCILSFLIANLGLDAIIAYSLPVLMFLYPLAIVLILLTLFGKLFQDDRTILQWTIGLTAVSSVFDFLRALPEGTRAALHADGIVGLADRLVPFASLGFGWIFPALLGLGIGLCIRNFRKREAA</sequence>
<keyword evidence="4" id="KW-1003">Cell membrane</keyword>
<feature type="transmembrane region" description="Helical" evidence="9">
    <location>
        <begin position="233"/>
        <end position="254"/>
    </location>
</feature>
<protein>
    <recommendedName>
        <fullName evidence="9">Branched-chain amino acid transport system carrier protein</fullName>
    </recommendedName>
</protein>
<comment type="function">
    <text evidence="9">Component of the transport system for branched-chain amino acids.</text>
</comment>
<reference evidence="10" key="2">
    <citation type="submission" date="2021-04" db="EMBL/GenBank/DDBJ databases">
        <authorList>
            <person name="Gilroy R."/>
        </authorList>
    </citation>
    <scope>NUCLEOTIDE SEQUENCE</scope>
    <source>
        <strain evidence="10">CHK178-16964</strain>
    </source>
</reference>
<feature type="transmembrane region" description="Helical" evidence="9">
    <location>
        <begin position="119"/>
        <end position="140"/>
    </location>
</feature>
<dbReference type="GO" id="GO:0015190">
    <property type="term" value="F:L-leucine transmembrane transporter activity"/>
    <property type="evidence" value="ECO:0007669"/>
    <property type="project" value="TreeGrafter"/>
</dbReference>
<comment type="similarity">
    <text evidence="2 9">Belongs to the branched chain amino acid transporter family.</text>
</comment>
<feature type="transmembrane region" description="Helical" evidence="9">
    <location>
        <begin position="152"/>
        <end position="170"/>
    </location>
</feature>
<accession>A0A9D2HKB1</accession>
<keyword evidence="5 9" id="KW-0812">Transmembrane</keyword>
<dbReference type="EMBL" id="DWZA01000104">
    <property type="protein sequence ID" value="HJA72417.1"/>
    <property type="molecule type" value="Genomic_DNA"/>
</dbReference>
<keyword evidence="3 9" id="KW-0813">Transport</keyword>
<name>A0A9D2HKB1_9FIRM</name>
<evidence type="ECO:0000256" key="4">
    <source>
        <dbReference type="ARBA" id="ARBA00022475"/>
    </source>
</evidence>
<evidence type="ECO:0000256" key="3">
    <source>
        <dbReference type="ARBA" id="ARBA00022448"/>
    </source>
</evidence>
<organism evidence="10 11">
    <name type="scientific">Candidatus Lachnoclostridium stercoravium</name>
    <dbReference type="NCBI Taxonomy" id="2838633"/>
    <lineage>
        <taxon>Bacteria</taxon>
        <taxon>Bacillati</taxon>
        <taxon>Bacillota</taxon>
        <taxon>Clostridia</taxon>
        <taxon>Lachnospirales</taxon>
        <taxon>Lachnospiraceae</taxon>
    </lineage>
</organism>
<dbReference type="GO" id="GO:0005886">
    <property type="term" value="C:plasma membrane"/>
    <property type="evidence" value="ECO:0007669"/>
    <property type="project" value="UniProtKB-SubCell"/>
</dbReference>
<evidence type="ECO:0000256" key="6">
    <source>
        <dbReference type="ARBA" id="ARBA00022970"/>
    </source>
</evidence>
<proteinExistence type="inferred from homology"/>
<comment type="caution">
    <text evidence="10">The sequence shown here is derived from an EMBL/GenBank/DDBJ whole genome shotgun (WGS) entry which is preliminary data.</text>
</comment>
<dbReference type="Proteomes" id="UP000823900">
    <property type="component" value="Unassembled WGS sequence"/>
</dbReference>
<feature type="transmembrane region" description="Helical" evidence="9">
    <location>
        <begin position="9"/>
        <end position="28"/>
    </location>
</feature>
<comment type="caution">
    <text evidence="9">Lacks conserved residue(s) required for the propagation of feature annotation.</text>
</comment>
<gene>
    <name evidence="10" type="primary">brnQ</name>
    <name evidence="10" type="ORF">IAA07_12740</name>
</gene>
<dbReference type="NCBIfam" id="TIGR00796">
    <property type="entry name" value="livcs"/>
    <property type="match status" value="1"/>
</dbReference>
<keyword evidence="7 9" id="KW-1133">Transmembrane helix</keyword>
<dbReference type="PANTHER" id="PTHR30588">
    <property type="entry name" value="BRANCHED-CHAIN AMINO ACID TRANSPORT SYSTEM 2 CARRIER PROTEIN"/>
    <property type="match status" value="1"/>
</dbReference>